<dbReference type="Proteomes" id="UP000176944">
    <property type="component" value="Chromosome"/>
</dbReference>
<reference evidence="1" key="1">
    <citation type="journal article" date="2017" name="Proc. Natl. Acad. Sci. U.S.A.">
        <title>Comparative genomics uncovers the prolific and distinctive metabolic potential of the cyanobacterial genus Moorea.</title>
        <authorList>
            <person name="Leao T."/>
            <person name="Castelao G."/>
            <person name="Korobeynikov A."/>
            <person name="Monroe E.A."/>
            <person name="Podell S."/>
            <person name="Glukhov E."/>
            <person name="Allen E.E."/>
            <person name="Gerwick W.H."/>
            <person name="Gerwick L."/>
        </authorList>
    </citation>
    <scope>NUCLEOTIDE SEQUENCE</scope>
    <source>
        <strain evidence="1">JHB</strain>
    </source>
</reference>
<evidence type="ECO:0000313" key="1">
    <source>
        <dbReference type="EMBL" id="WAN69827.1"/>
    </source>
</evidence>
<reference evidence="1" key="2">
    <citation type="submission" date="2022-10" db="EMBL/GenBank/DDBJ databases">
        <authorList>
            <person name="Ngo T.-E."/>
        </authorList>
    </citation>
    <scope>NUCLEOTIDE SEQUENCE</scope>
    <source>
        <strain evidence="1">JHB</strain>
    </source>
</reference>
<accession>A0A9Q9SUF9</accession>
<protein>
    <submittedName>
        <fullName evidence="1">Uncharacterized protein</fullName>
    </submittedName>
</protein>
<dbReference type="EMBL" id="CP017708">
    <property type="protein sequence ID" value="WAN69827.1"/>
    <property type="molecule type" value="Genomic_DNA"/>
</dbReference>
<sequence length="65" mass="7727">MSYRPCLYPWVMIRLLPRRPPVVFARFHNRSDAKNYLQALKPLMPNAKFVLFFDIGLPMDQEEST</sequence>
<organism evidence="1">
    <name type="scientific">Moorena producens (strain JHB)</name>
    <dbReference type="NCBI Taxonomy" id="1454205"/>
    <lineage>
        <taxon>Bacteria</taxon>
        <taxon>Bacillati</taxon>
        <taxon>Cyanobacteriota</taxon>
        <taxon>Cyanophyceae</taxon>
        <taxon>Coleofasciculales</taxon>
        <taxon>Coleofasciculaceae</taxon>
        <taxon>Moorena</taxon>
    </lineage>
</organism>
<proteinExistence type="predicted"/>
<name>A0A9Q9SUF9_MOOP1</name>
<dbReference type="AlphaFoldDB" id="A0A9Q9SUF9"/>
<gene>
    <name evidence="1" type="ORF">BJP36_37680</name>
</gene>